<gene>
    <name evidence="6" type="ORF">N7532_001105</name>
</gene>
<dbReference type="InterPro" id="IPR006913">
    <property type="entry name" value="CENP-V/GFA"/>
</dbReference>
<dbReference type="OrthoDB" id="406544at2759"/>
<evidence type="ECO:0000256" key="1">
    <source>
        <dbReference type="ARBA" id="ARBA00005495"/>
    </source>
</evidence>
<evidence type="ECO:0000313" key="7">
    <source>
        <dbReference type="Proteomes" id="UP001149074"/>
    </source>
</evidence>
<evidence type="ECO:0000256" key="2">
    <source>
        <dbReference type="ARBA" id="ARBA00022723"/>
    </source>
</evidence>
<feature type="domain" description="CENP-V/GFA" evidence="5">
    <location>
        <begin position="3"/>
        <end position="119"/>
    </location>
</feature>
<dbReference type="PANTHER" id="PTHR33337:SF30">
    <property type="entry name" value="DUF636 DOMAIN PROTEIN (AFU_ORTHOLOGUE AFUA_1G03180)"/>
    <property type="match status" value="1"/>
</dbReference>
<reference evidence="6" key="1">
    <citation type="submission" date="2022-11" db="EMBL/GenBank/DDBJ databases">
        <authorList>
            <person name="Petersen C."/>
        </authorList>
    </citation>
    <scope>NUCLEOTIDE SEQUENCE</scope>
    <source>
        <strain evidence="6">IBT 30761</strain>
    </source>
</reference>
<comment type="similarity">
    <text evidence="1">Belongs to the Gfa family.</text>
</comment>
<comment type="caution">
    <text evidence="6">The sequence shown here is derived from an EMBL/GenBank/DDBJ whole genome shotgun (WGS) entry which is preliminary data.</text>
</comment>
<dbReference type="AlphaFoldDB" id="A0A9W9G2Q2"/>
<reference evidence="6" key="2">
    <citation type="journal article" date="2023" name="IMA Fungus">
        <title>Comparative genomic study of the Penicillium genus elucidates a diverse pangenome and 15 lateral gene transfer events.</title>
        <authorList>
            <person name="Petersen C."/>
            <person name="Sorensen T."/>
            <person name="Nielsen M.R."/>
            <person name="Sondergaard T.E."/>
            <person name="Sorensen J.L."/>
            <person name="Fitzpatrick D.A."/>
            <person name="Frisvad J.C."/>
            <person name="Nielsen K.L."/>
        </authorList>
    </citation>
    <scope>NUCLEOTIDE SEQUENCE</scope>
    <source>
        <strain evidence="6">IBT 30761</strain>
    </source>
</reference>
<dbReference type="PROSITE" id="PS51891">
    <property type="entry name" value="CENP_V_GFA"/>
    <property type="match status" value="1"/>
</dbReference>
<protein>
    <recommendedName>
        <fullName evidence="5">CENP-V/GFA domain-containing protein</fullName>
    </recommendedName>
</protein>
<evidence type="ECO:0000259" key="5">
    <source>
        <dbReference type="PROSITE" id="PS51891"/>
    </source>
</evidence>
<keyword evidence="2" id="KW-0479">Metal-binding</keyword>
<dbReference type="Pfam" id="PF04828">
    <property type="entry name" value="GFA"/>
    <property type="match status" value="1"/>
</dbReference>
<keyword evidence="7" id="KW-1185">Reference proteome</keyword>
<evidence type="ECO:0000256" key="4">
    <source>
        <dbReference type="ARBA" id="ARBA00023239"/>
    </source>
</evidence>
<keyword evidence="4" id="KW-0456">Lyase</keyword>
<organism evidence="6 7">
    <name type="scientific">Penicillium argentinense</name>
    <dbReference type="NCBI Taxonomy" id="1131581"/>
    <lineage>
        <taxon>Eukaryota</taxon>
        <taxon>Fungi</taxon>
        <taxon>Dikarya</taxon>
        <taxon>Ascomycota</taxon>
        <taxon>Pezizomycotina</taxon>
        <taxon>Eurotiomycetes</taxon>
        <taxon>Eurotiomycetidae</taxon>
        <taxon>Eurotiales</taxon>
        <taxon>Aspergillaceae</taxon>
        <taxon>Penicillium</taxon>
    </lineage>
</organism>
<dbReference type="SUPFAM" id="SSF51316">
    <property type="entry name" value="Mss4-like"/>
    <property type="match status" value="1"/>
</dbReference>
<sequence>MPGSGNCLCGSIAFEYTGEPALTALCHCTACQQWGGSAFSSNVAVLTTNFAITKGTPKTWARTGDLSGKKHHLFFCGDCGTSIFSQPEGMPGVTQIKSGNMKNSNIPIMAEIFVTRRRDFVTAVAGSKQAPEMP</sequence>
<dbReference type="RefSeq" id="XP_056478640.1">
    <property type="nucleotide sequence ID" value="XM_056613599.1"/>
</dbReference>
<proteinExistence type="inferred from homology"/>
<dbReference type="PANTHER" id="PTHR33337">
    <property type="entry name" value="GFA DOMAIN-CONTAINING PROTEIN"/>
    <property type="match status" value="1"/>
</dbReference>
<dbReference type="EMBL" id="JAPQKI010000002">
    <property type="protein sequence ID" value="KAJ5110570.1"/>
    <property type="molecule type" value="Genomic_DNA"/>
</dbReference>
<name>A0A9W9G2Q2_9EURO</name>
<dbReference type="Proteomes" id="UP001149074">
    <property type="component" value="Unassembled WGS sequence"/>
</dbReference>
<evidence type="ECO:0000313" key="6">
    <source>
        <dbReference type="EMBL" id="KAJ5110570.1"/>
    </source>
</evidence>
<evidence type="ECO:0000256" key="3">
    <source>
        <dbReference type="ARBA" id="ARBA00022833"/>
    </source>
</evidence>
<keyword evidence="3" id="KW-0862">Zinc</keyword>
<dbReference type="GO" id="GO:0046872">
    <property type="term" value="F:metal ion binding"/>
    <property type="evidence" value="ECO:0007669"/>
    <property type="project" value="UniProtKB-KW"/>
</dbReference>
<dbReference type="GeneID" id="81352578"/>
<dbReference type="InterPro" id="IPR011057">
    <property type="entry name" value="Mss4-like_sf"/>
</dbReference>
<accession>A0A9W9G2Q2</accession>
<dbReference type="Gene3D" id="3.90.1590.10">
    <property type="entry name" value="glutathione-dependent formaldehyde- activating enzyme (gfa)"/>
    <property type="match status" value="1"/>
</dbReference>
<dbReference type="GO" id="GO:0016846">
    <property type="term" value="F:carbon-sulfur lyase activity"/>
    <property type="evidence" value="ECO:0007669"/>
    <property type="project" value="InterPro"/>
</dbReference>